<keyword evidence="28" id="KW-1185">Reference proteome</keyword>
<comment type="function">
    <text evidence="22">As a component of the TREX-2 complex, involved in the export of mRNAs to the cytoplasm through the nuclear pores. Through the acetylation of histones, affects the assembly of nucleosomes at immunoglobulin variable region genes and promotes the recruitment and positioning of transcription complex to favor DNA cytosine deaminase AICDA/AID targeting, hence promoting somatic hypermutations.</text>
</comment>
<evidence type="ECO:0000256" key="13">
    <source>
        <dbReference type="ARBA" id="ARBA00022859"/>
    </source>
</evidence>
<evidence type="ECO:0000313" key="28">
    <source>
        <dbReference type="Proteomes" id="UP000594454"/>
    </source>
</evidence>
<evidence type="ECO:0000256" key="20">
    <source>
        <dbReference type="ARBA" id="ARBA00023315"/>
    </source>
</evidence>
<keyword evidence="8" id="KW-0488">Methylation</keyword>
<keyword evidence="9" id="KW-0963">Cytoplasm</keyword>
<feature type="region of interest" description="Disordered" evidence="24">
    <location>
        <begin position="584"/>
        <end position="622"/>
    </location>
</feature>
<name>A0A7R8V2A4_HERIL</name>
<feature type="region of interest" description="Disordered" evidence="24">
    <location>
        <begin position="747"/>
        <end position="794"/>
    </location>
</feature>
<evidence type="ECO:0000259" key="25">
    <source>
        <dbReference type="Pfam" id="PF03399"/>
    </source>
</evidence>
<evidence type="ECO:0000256" key="24">
    <source>
        <dbReference type="SAM" id="MobiDB-lite"/>
    </source>
</evidence>
<dbReference type="OMA" id="RPHNSFN"/>
<keyword evidence="16" id="KW-0811">Translocation</keyword>
<evidence type="ECO:0000313" key="27">
    <source>
        <dbReference type="EMBL" id="CAD7090862.1"/>
    </source>
</evidence>
<dbReference type="OrthoDB" id="21502at2759"/>
<feature type="domain" description="SAC3/GANP/THP3 conserved" evidence="25">
    <location>
        <begin position="206"/>
        <end position="497"/>
    </location>
</feature>
<evidence type="ECO:0000256" key="3">
    <source>
        <dbReference type="ARBA" id="ARBA00004567"/>
    </source>
</evidence>
<proteinExistence type="inferred from homology"/>
<dbReference type="InterPro" id="IPR005062">
    <property type="entry name" value="SAC3/GANP/THP3_conserved"/>
</dbReference>
<dbReference type="FunFam" id="1.25.40.990:FF:000003">
    <property type="entry name" value="germinal-center associated nuclear protein isoform X2"/>
    <property type="match status" value="1"/>
</dbReference>
<evidence type="ECO:0000256" key="11">
    <source>
        <dbReference type="ARBA" id="ARBA00022679"/>
    </source>
</evidence>
<dbReference type="GO" id="GO:0005737">
    <property type="term" value="C:cytoplasm"/>
    <property type="evidence" value="ECO:0007669"/>
    <property type="project" value="UniProtKB-SubCell"/>
</dbReference>
<evidence type="ECO:0000256" key="2">
    <source>
        <dbReference type="ARBA" id="ARBA00004496"/>
    </source>
</evidence>
<dbReference type="GO" id="GO:0006406">
    <property type="term" value="P:mRNA export from nucleus"/>
    <property type="evidence" value="ECO:0007669"/>
    <property type="project" value="TreeGrafter"/>
</dbReference>
<comment type="similarity">
    <text evidence="21">Belongs to the SAC3 family.</text>
</comment>
<protein>
    <recommendedName>
        <fullName evidence="23">Germinal-center associated nuclear protein</fullName>
        <ecNumber evidence="5">2.3.1.48</ecNumber>
    </recommendedName>
</protein>
<dbReference type="SUPFAM" id="SSF54928">
    <property type="entry name" value="RNA-binding domain, RBD"/>
    <property type="match status" value="1"/>
</dbReference>
<evidence type="ECO:0000256" key="19">
    <source>
        <dbReference type="ARBA" id="ARBA00023242"/>
    </source>
</evidence>
<evidence type="ECO:0000256" key="10">
    <source>
        <dbReference type="ARBA" id="ARBA00022553"/>
    </source>
</evidence>
<keyword evidence="18" id="KW-0906">Nuclear pore complex</keyword>
<accession>A0A7R8V2A4</accession>
<keyword evidence="20" id="KW-0012">Acyltransferase</keyword>
<evidence type="ECO:0000256" key="7">
    <source>
        <dbReference type="ARBA" id="ARBA00022454"/>
    </source>
</evidence>
<keyword evidence="13" id="KW-0391">Immunity</keyword>
<evidence type="ECO:0000256" key="9">
    <source>
        <dbReference type="ARBA" id="ARBA00022490"/>
    </source>
</evidence>
<keyword evidence="14" id="KW-0653">Protein transport</keyword>
<keyword evidence="6" id="KW-0813">Transport</keyword>
<dbReference type="FunCoup" id="A0A7R8V2A4">
    <property type="interactions" value="155"/>
</dbReference>
<keyword evidence="12" id="KW-0509">mRNA transport</keyword>
<organism evidence="27 28">
    <name type="scientific">Hermetia illucens</name>
    <name type="common">Black soldier fly</name>
    <dbReference type="NCBI Taxonomy" id="343691"/>
    <lineage>
        <taxon>Eukaryota</taxon>
        <taxon>Metazoa</taxon>
        <taxon>Ecdysozoa</taxon>
        <taxon>Arthropoda</taxon>
        <taxon>Hexapoda</taxon>
        <taxon>Insecta</taxon>
        <taxon>Pterygota</taxon>
        <taxon>Neoptera</taxon>
        <taxon>Endopterygota</taxon>
        <taxon>Diptera</taxon>
        <taxon>Brachycera</taxon>
        <taxon>Stratiomyomorpha</taxon>
        <taxon>Stratiomyidae</taxon>
        <taxon>Hermetiinae</taxon>
        <taxon>Hermetia</taxon>
    </lineage>
</organism>
<dbReference type="InterPro" id="IPR035979">
    <property type="entry name" value="RBD_domain_sf"/>
</dbReference>
<dbReference type="Gene3D" id="3.30.70.330">
    <property type="match status" value="1"/>
</dbReference>
<comment type="subcellular location">
    <subcellularLocation>
        <location evidence="1">Chromosome</location>
    </subcellularLocation>
    <subcellularLocation>
        <location evidence="2">Cytoplasm</location>
    </subcellularLocation>
    <subcellularLocation>
        <location evidence="3">Nucleus</location>
        <location evidence="3">Nuclear pore complex</location>
    </subcellularLocation>
    <subcellularLocation>
        <location evidence="4">Nucleus</location>
        <location evidence="4">Nucleoplasm</location>
    </subcellularLocation>
</comment>
<dbReference type="EMBL" id="LR899013">
    <property type="protein sequence ID" value="CAD7090862.1"/>
    <property type="molecule type" value="Genomic_DNA"/>
</dbReference>
<dbReference type="PANTHER" id="PTHR12436">
    <property type="entry name" value="80 KDA MCM3-ASSOCIATED PROTEIN"/>
    <property type="match status" value="1"/>
</dbReference>
<reference evidence="27 28" key="1">
    <citation type="submission" date="2020-11" db="EMBL/GenBank/DDBJ databases">
        <authorList>
            <person name="Wallbank WR R."/>
            <person name="Pardo Diaz C."/>
            <person name="Kozak K."/>
            <person name="Martin S."/>
            <person name="Jiggins C."/>
            <person name="Moest M."/>
            <person name="Warren A I."/>
            <person name="Generalovic N T."/>
            <person name="Byers J.R.P. K."/>
            <person name="Montejo-Kovacevich G."/>
            <person name="Yen C E."/>
        </authorList>
    </citation>
    <scope>NUCLEOTIDE SEQUENCE [LARGE SCALE GENOMIC DNA]</scope>
</reference>
<evidence type="ECO:0000256" key="5">
    <source>
        <dbReference type="ARBA" id="ARBA00013184"/>
    </source>
</evidence>
<dbReference type="PANTHER" id="PTHR12436:SF3">
    <property type="entry name" value="GERMINAL-CENTER ASSOCIATED NUCLEAR PROTEIN"/>
    <property type="match status" value="1"/>
</dbReference>
<sequence length="1480" mass="170924">MSEEDDYGAAEDNINYKSITCENIPDIFLDKLVAKKHFGRFGKIKRFILRPKRFSCTVEYESANDAEDAISNAGEYYGKQFIVKYTPNEVVHARNTEEWVDPDVQAELDAMRPQMRLGPPSNVKPAGAAKLPKPILKAKALGSENLVKMVDSGVKNELEAILRRQASDNEDKLRILDARDKLIRLTTVRTTDIKRAESIKGFCPDMCPEKERLLRENRNQIATFEQDETNRSRMDHKLAIKEYSRSSADQETPLPHELRPESVLKLTMTYLMHKVMDLCDSDDVNVADWYHFIWDRTRSIRKDITQQELCSPTTVTLVEQCARFHIHCAARLVAEESSVFDQKINTENLTKCLQTLKYMYHDLRLQNKKCPNEAEFRTYVILLNLNDSNFLWEVKQLPEEIQNSKPVRFALATYLAMESNNYVRFFKLVREATYMNACILLRYFTQVRIQAIRAIMIAYKWPMHVVAIPVTYFRDILAFESTEAARMFFEYHGLDCEGDKVNLDKKAFYMPEMPFLMDRALIVVESKRKCTAGEAICGQPLDSFEVLEKYAPHNSFDHNGYLKAEAWNAEDQLRGADVKKKPVKDSEGLFKIPSASPPISPRFKSPSPGLKQSSDPSKMQVFQPITKPPIQPQQPTSTPGSIFGAFAGNEAQITKPSTFSLPALEKPAQELPQKPTTKSIFGGAATQLTGSTTQGSSTSVFGAFKTAAFTKSESSQSMPLFGNAQTQPPLATSDTIFKHFQMTAPNLSIFEKGAEPTKQKTDAETEQKRREAADEELRKKRAEEEREKQRKQEELRRIEEERRREDEKRKRQQKLKEIAENSNTILSEILENEILASIKEIANSELKKHQNLLRNSERISSEIMEECIRELVEDLASKELEIVAANRSLLRKYFTLWNTNVRRAIEHRKLMESTPIWIAEQTVTEALPQQSQTLELKERYLLGVPGQFHLRSPDEKPIDVFRIFLKEFSSKRPLLSPGHLVKSRRYFKFVISLPREDDELRGFNSYMNSWLEKRIRRADADNSEEFLSGNQQGISICIRKVEGIMPTNEKRQKVSDECDNAHGLIFVMSSTNLLSSRKRLHHLLKLSKIHAKIPVAVIIYNATADEEYIEEELHIQKLIDDEKVSYYSLFPSTVFKNKNNLREAFEETFKFLAHYTEQNYGLEMQNLCSFLRTSLGDEFWKRLQDTSRINPSFRKICTQPDKIASLYNEAIDLLIQMLEEDYEDLPEFPRELRKFAPRQLLDIPLDIEHFPVDWKDNTRNSKIQNFLKEIKLKSIPELAQDLPNIERSLLDYASKCIASESYAKRAGYTAIKHLLESINGLEFQHLELPDRLNAISWLPMMQSVALELLTCSWHSKNSTLPKEIIYNKLAFREYTSVPWWFDNVTLKSIKMEKNNLSETEEDENSCSPPAAKRSKTDTASFDIDALLEKSTALLEKADRNIAKYKTITTKSREISRTLDEKFYKQELFNRKLKRYLQSHF</sequence>
<feature type="domain" description="Germinal-centre associated nuclear protein MCM3AP" evidence="26">
    <location>
        <begin position="1071"/>
        <end position="1217"/>
    </location>
</feature>
<evidence type="ECO:0000256" key="12">
    <source>
        <dbReference type="ARBA" id="ARBA00022816"/>
    </source>
</evidence>
<evidence type="ECO:0000256" key="22">
    <source>
        <dbReference type="ARBA" id="ARBA00055631"/>
    </source>
</evidence>
<dbReference type="InterPro" id="IPR045107">
    <property type="entry name" value="SAC3/GANP/THP3"/>
</dbReference>
<dbReference type="GO" id="GO:0005654">
    <property type="term" value="C:nucleoplasm"/>
    <property type="evidence" value="ECO:0007669"/>
    <property type="project" value="UniProtKB-SubCell"/>
</dbReference>
<dbReference type="InParanoid" id="A0A7R8V2A4"/>
<keyword evidence="10" id="KW-0597">Phosphoprotein</keyword>
<keyword evidence="11" id="KW-0808">Transferase</keyword>
<evidence type="ECO:0000256" key="14">
    <source>
        <dbReference type="ARBA" id="ARBA00022927"/>
    </source>
</evidence>
<evidence type="ECO:0000256" key="8">
    <source>
        <dbReference type="ARBA" id="ARBA00022481"/>
    </source>
</evidence>
<dbReference type="Pfam" id="PF16769">
    <property type="entry name" value="MCM3AP_GANP"/>
    <property type="match status" value="1"/>
</dbReference>
<evidence type="ECO:0000256" key="6">
    <source>
        <dbReference type="ARBA" id="ARBA00022448"/>
    </source>
</evidence>
<dbReference type="GO" id="GO:0061733">
    <property type="term" value="F:protein-lysine-acetyltransferase activity"/>
    <property type="evidence" value="ECO:0007669"/>
    <property type="project" value="UniProtKB-EC"/>
</dbReference>
<dbReference type="GO" id="GO:0070390">
    <property type="term" value="C:transcription export complex 2"/>
    <property type="evidence" value="ECO:0007669"/>
    <property type="project" value="TreeGrafter"/>
</dbReference>
<dbReference type="GO" id="GO:0005694">
    <property type="term" value="C:chromosome"/>
    <property type="evidence" value="ECO:0007669"/>
    <property type="project" value="UniProtKB-SubCell"/>
</dbReference>
<keyword evidence="17" id="KW-0175">Coiled coil</keyword>
<dbReference type="GO" id="GO:0015031">
    <property type="term" value="P:protein transport"/>
    <property type="evidence" value="ECO:0007669"/>
    <property type="project" value="UniProtKB-KW"/>
</dbReference>
<dbReference type="InterPro" id="IPR012677">
    <property type="entry name" value="Nucleotide-bd_a/b_plait_sf"/>
</dbReference>
<evidence type="ECO:0000259" key="26">
    <source>
        <dbReference type="Pfam" id="PF16769"/>
    </source>
</evidence>
<keyword evidence="15" id="KW-0007">Acetylation</keyword>
<dbReference type="GO" id="GO:0002376">
    <property type="term" value="P:immune system process"/>
    <property type="evidence" value="ECO:0007669"/>
    <property type="project" value="UniProtKB-KW"/>
</dbReference>
<keyword evidence="19" id="KW-0539">Nucleus</keyword>
<evidence type="ECO:0000256" key="15">
    <source>
        <dbReference type="ARBA" id="ARBA00022990"/>
    </source>
</evidence>
<gene>
    <name evidence="27" type="ORF">HERILL_LOCUS13318</name>
</gene>
<dbReference type="InterPro" id="IPR031907">
    <property type="entry name" value="MCM3AP_GANP"/>
</dbReference>
<dbReference type="Gene3D" id="1.25.40.990">
    <property type="match status" value="1"/>
</dbReference>
<evidence type="ECO:0000256" key="4">
    <source>
        <dbReference type="ARBA" id="ARBA00004642"/>
    </source>
</evidence>
<evidence type="ECO:0000256" key="18">
    <source>
        <dbReference type="ARBA" id="ARBA00023132"/>
    </source>
</evidence>
<dbReference type="GO" id="GO:0003676">
    <property type="term" value="F:nucleic acid binding"/>
    <property type="evidence" value="ECO:0007669"/>
    <property type="project" value="InterPro"/>
</dbReference>
<dbReference type="Pfam" id="PF03399">
    <property type="entry name" value="SAC3_GANP"/>
    <property type="match status" value="1"/>
</dbReference>
<feature type="compositionally biased region" description="Basic and acidic residues" evidence="24">
    <location>
        <begin position="752"/>
        <end position="794"/>
    </location>
</feature>
<evidence type="ECO:0000256" key="23">
    <source>
        <dbReference type="ARBA" id="ARBA00069544"/>
    </source>
</evidence>
<dbReference type="Proteomes" id="UP000594454">
    <property type="component" value="Chromosome 5"/>
</dbReference>
<evidence type="ECO:0000256" key="21">
    <source>
        <dbReference type="ARBA" id="ARBA00038443"/>
    </source>
</evidence>
<dbReference type="GO" id="GO:0005643">
    <property type="term" value="C:nuclear pore"/>
    <property type="evidence" value="ECO:0007669"/>
    <property type="project" value="UniProtKB-SubCell"/>
</dbReference>
<keyword evidence="7" id="KW-0158">Chromosome</keyword>
<evidence type="ECO:0000256" key="1">
    <source>
        <dbReference type="ARBA" id="ARBA00004286"/>
    </source>
</evidence>
<dbReference type="EC" id="2.3.1.48" evidence="5"/>
<evidence type="ECO:0000256" key="17">
    <source>
        <dbReference type="ARBA" id="ARBA00023054"/>
    </source>
</evidence>
<evidence type="ECO:0000256" key="16">
    <source>
        <dbReference type="ARBA" id="ARBA00023010"/>
    </source>
</evidence>